<evidence type="ECO:0000313" key="12">
    <source>
        <dbReference type="Proteomes" id="UP000001549"/>
    </source>
</evidence>
<reference evidence="11 12" key="1">
    <citation type="submission" date="2011-05" db="EMBL/GenBank/DDBJ databases">
        <title>Complete sequence of chromosome of Frankia symbiont of Datisca glomerata.</title>
        <authorList>
            <consortium name="US DOE Joint Genome Institute"/>
            <person name="Lucas S."/>
            <person name="Han J."/>
            <person name="Lapidus A."/>
            <person name="Cheng J.-F."/>
            <person name="Goodwin L."/>
            <person name="Pitluck S."/>
            <person name="Peters L."/>
            <person name="Mikhailova N."/>
            <person name="Chertkov O."/>
            <person name="Teshima H."/>
            <person name="Han C."/>
            <person name="Tapia R."/>
            <person name="Land M."/>
            <person name="Hauser L."/>
            <person name="Kyrpides N."/>
            <person name="Ivanova N."/>
            <person name="Pagani I."/>
            <person name="Berry A."/>
            <person name="Pawlowski K."/>
            <person name="Persson T."/>
            <person name="Vanden Heuvel B."/>
            <person name="Benson D."/>
            <person name="Woyke T."/>
        </authorList>
    </citation>
    <scope>NUCLEOTIDE SEQUENCE [LARGE SCALE GENOMIC DNA]</scope>
    <source>
        <strain evidence="12">4085684</strain>
    </source>
</reference>
<feature type="domain" description="Membrane transport protein MMPL" evidence="10">
    <location>
        <begin position="431"/>
        <end position="695"/>
    </location>
</feature>
<dbReference type="HOGENOM" id="CLU_005108_1_1_11"/>
<feature type="signal peptide" evidence="9">
    <location>
        <begin position="1"/>
        <end position="32"/>
    </location>
</feature>
<feature type="transmembrane region" description="Helical" evidence="8">
    <location>
        <begin position="366"/>
        <end position="384"/>
    </location>
</feature>
<proteinExistence type="inferred from homology"/>
<evidence type="ECO:0000256" key="3">
    <source>
        <dbReference type="ARBA" id="ARBA00022475"/>
    </source>
</evidence>
<dbReference type="GO" id="GO:0005886">
    <property type="term" value="C:plasma membrane"/>
    <property type="evidence" value="ECO:0007669"/>
    <property type="project" value="UniProtKB-SubCell"/>
</dbReference>
<evidence type="ECO:0000256" key="6">
    <source>
        <dbReference type="ARBA" id="ARBA00023136"/>
    </source>
</evidence>
<evidence type="ECO:0000256" key="4">
    <source>
        <dbReference type="ARBA" id="ARBA00022692"/>
    </source>
</evidence>
<evidence type="ECO:0000256" key="9">
    <source>
        <dbReference type="SAM" id="SignalP"/>
    </source>
</evidence>
<dbReference type="Proteomes" id="UP000001549">
    <property type="component" value="Chromosome"/>
</dbReference>
<dbReference type="RefSeq" id="WP_013872636.1">
    <property type="nucleotide sequence ID" value="NC_015656.1"/>
</dbReference>
<gene>
    <name evidence="11" type="ordered locus">FsymDg_1162</name>
</gene>
<keyword evidence="3" id="KW-1003">Cell membrane</keyword>
<evidence type="ECO:0000256" key="8">
    <source>
        <dbReference type="SAM" id="Phobius"/>
    </source>
</evidence>
<dbReference type="Gene3D" id="1.20.1640.10">
    <property type="entry name" value="Multidrug efflux transporter AcrB transmembrane domain"/>
    <property type="match status" value="2"/>
</dbReference>
<name>F8AZI3_9ACTN</name>
<dbReference type="PANTHER" id="PTHR33406:SF11">
    <property type="entry name" value="MEMBRANE PROTEIN SCO6666-RELATED"/>
    <property type="match status" value="1"/>
</dbReference>
<feature type="transmembrane region" description="Helical" evidence="8">
    <location>
        <begin position="591"/>
        <end position="612"/>
    </location>
</feature>
<evidence type="ECO:0000256" key="5">
    <source>
        <dbReference type="ARBA" id="ARBA00022989"/>
    </source>
</evidence>
<dbReference type="InterPro" id="IPR004869">
    <property type="entry name" value="MMPL_dom"/>
</dbReference>
<dbReference type="PANTHER" id="PTHR33406">
    <property type="entry name" value="MEMBRANE PROTEIN MJ1562-RELATED"/>
    <property type="match status" value="1"/>
</dbReference>
<feature type="chain" id="PRO_5003367609" evidence="9">
    <location>
        <begin position="33"/>
        <end position="757"/>
    </location>
</feature>
<protein>
    <submittedName>
        <fullName evidence="11">MMPL domain protein</fullName>
    </submittedName>
</protein>
<keyword evidence="4 8" id="KW-0812">Transmembrane</keyword>
<comment type="subcellular location">
    <subcellularLocation>
        <location evidence="1">Cell membrane</location>
        <topology evidence="1">Multi-pass membrane protein</topology>
    </subcellularLocation>
</comment>
<dbReference type="EMBL" id="CP002801">
    <property type="protein sequence ID" value="AEH08658.1"/>
    <property type="molecule type" value="Genomic_DNA"/>
</dbReference>
<comment type="similarity">
    <text evidence="2">Belongs to the resistance-nodulation-cell division (RND) (TC 2.A.6) family. MmpL subfamily.</text>
</comment>
<evidence type="ECO:0000256" key="1">
    <source>
        <dbReference type="ARBA" id="ARBA00004651"/>
    </source>
</evidence>
<feature type="transmembrane region" description="Helical" evidence="8">
    <location>
        <begin position="201"/>
        <end position="221"/>
    </location>
</feature>
<feature type="region of interest" description="Disordered" evidence="7">
    <location>
        <begin position="720"/>
        <end position="757"/>
    </location>
</feature>
<dbReference type="STRING" id="656024.FsymDg_1162"/>
<keyword evidence="6 8" id="KW-0472">Membrane</keyword>
<dbReference type="Pfam" id="PF03176">
    <property type="entry name" value="MMPL"/>
    <property type="match status" value="2"/>
</dbReference>
<dbReference type="InterPro" id="IPR050545">
    <property type="entry name" value="Mycobact_MmpL"/>
</dbReference>
<organism evidence="11 12">
    <name type="scientific">Candidatus Protofrankia datiscae</name>
    <dbReference type="NCBI Taxonomy" id="2716812"/>
    <lineage>
        <taxon>Bacteria</taxon>
        <taxon>Bacillati</taxon>
        <taxon>Actinomycetota</taxon>
        <taxon>Actinomycetes</taxon>
        <taxon>Frankiales</taxon>
        <taxon>Frankiaceae</taxon>
        <taxon>Protofrankia</taxon>
    </lineage>
</organism>
<feature type="transmembrane region" description="Helical" evidence="8">
    <location>
        <begin position="305"/>
        <end position="327"/>
    </location>
</feature>
<evidence type="ECO:0000313" key="11">
    <source>
        <dbReference type="EMBL" id="AEH08658.1"/>
    </source>
</evidence>
<feature type="domain" description="Membrane transport protein MMPL" evidence="10">
    <location>
        <begin position="42"/>
        <end position="367"/>
    </location>
</feature>
<dbReference type="AlphaFoldDB" id="F8AZI3"/>
<feature type="transmembrane region" description="Helical" evidence="8">
    <location>
        <begin position="275"/>
        <end position="299"/>
    </location>
</feature>
<evidence type="ECO:0000256" key="2">
    <source>
        <dbReference type="ARBA" id="ARBA00010157"/>
    </source>
</evidence>
<keyword evidence="12" id="KW-1185">Reference proteome</keyword>
<accession>F8AZI3</accession>
<dbReference type="eggNOG" id="COG2409">
    <property type="taxonomic scope" value="Bacteria"/>
</dbReference>
<feature type="transmembrane region" description="Helical" evidence="8">
    <location>
        <begin position="552"/>
        <end position="571"/>
    </location>
</feature>
<feature type="transmembrane region" description="Helical" evidence="8">
    <location>
        <begin position="524"/>
        <end position="545"/>
    </location>
</feature>
<sequence length="757" mass="80400" precursor="true">MASLARWCFRHRWIVLLLWFAALLGFGTAAYAAGTDYKNNFSLPGTESQQAIDLLEREFPAAAGETASIVLHARTGTLYNPLLEADVVPVLERVARLPHVVAVISPYDPAGAGQFTRDGRTAFATVALDDQAVDIPRSDLKAIIDTARAADSGPLQVEVSGTAVAIVEQPQQNTSELLGVVAAAIILFIAFGTLLAMTLPLVAAVIALGVGMAGIGLVSHVMSVAQFGPTLATLIGLGVGIDYALFIVNRHRIGLRAGKTPEEAAVTAINTSGRAVLFAGLTVCIALLGMYALGVTFLYGVAVSAALAVSLTMATAVTLLPALLSFYGMKVLGRAERVKLAHMGPEPEHPSGFWWRSARRIERRPVLYAVLSAALIMITALPFFSLRLGTADEGNGSQSKTSRRAYDLLVSGFGPGFNGPFSLVTKIHSPADFTALETVVTELRAEPGVAVVSPAQPSPSGQAAIVALYPSTSPQDARTAALLKRLRGTTIPRVTTGTALDIKIGGVTATYQDFSDVLTSKLPLFMGVVVALAFLLLMAVFRSVVVPLTASVMNLLAVGSAFGVIVAIFQWGWLAGLIGVKGGPIEPFLPVMLFAILFGLSMDYEVFLVSRIHEEWLVRRDNRIAVSLGQAETGRVITAAGAIMTLVFASFILGADRVIKLFGLGLAVAVLIDAFIVRALLVPALMHLFGKANWWLPSWLDRILPRVSVESAEEIEEIRNTPVPAEVITPADEEDSPRDQASASTHTPPTRRADHHA</sequence>
<dbReference type="SUPFAM" id="SSF82866">
    <property type="entry name" value="Multidrug efflux transporter AcrB transmembrane domain"/>
    <property type="match status" value="2"/>
</dbReference>
<feature type="transmembrane region" description="Helical" evidence="8">
    <location>
        <begin position="177"/>
        <end position="196"/>
    </location>
</feature>
<evidence type="ECO:0000259" key="10">
    <source>
        <dbReference type="Pfam" id="PF03176"/>
    </source>
</evidence>
<feature type="transmembrane region" description="Helical" evidence="8">
    <location>
        <begin position="633"/>
        <end position="655"/>
    </location>
</feature>
<feature type="transmembrane region" description="Helical" evidence="8">
    <location>
        <begin position="227"/>
        <end position="248"/>
    </location>
</feature>
<dbReference type="KEGG" id="fsy:FsymDg_1162"/>
<keyword evidence="9" id="KW-0732">Signal</keyword>
<feature type="compositionally biased region" description="Polar residues" evidence="7">
    <location>
        <begin position="739"/>
        <end position="748"/>
    </location>
</feature>
<keyword evidence="5 8" id="KW-1133">Transmembrane helix</keyword>
<feature type="transmembrane region" description="Helical" evidence="8">
    <location>
        <begin position="661"/>
        <end position="681"/>
    </location>
</feature>
<evidence type="ECO:0000256" key="7">
    <source>
        <dbReference type="SAM" id="MobiDB-lite"/>
    </source>
</evidence>